<dbReference type="GO" id="GO:0005886">
    <property type="term" value="C:plasma membrane"/>
    <property type="evidence" value="ECO:0007669"/>
    <property type="project" value="TreeGrafter"/>
</dbReference>
<dbReference type="SMART" id="SM00388">
    <property type="entry name" value="HisKA"/>
    <property type="match status" value="1"/>
</dbReference>
<dbReference type="OrthoDB" id="9777816at2"/>
<dbReference type="SUPFAM" id="SSF55785">
    <property type="entry name" value="PYP-like sensor domain (PAS domain)"/>
    <property type="match status" value="1"/>
</dbReference>
<dbReference type="Gene3D" id="3.30.450.40">
    <property type="match status" value="1"/>
</dbReference>
<dbReference type="PRINTS" id="PR00344">
    <property type="entry name" value="BCTRLSENSOR"/>
</dbReference>
<keyword evidence="7" id="KW-0472">Membrane</keyword>
<keyword evidence="3" id="KW-0597">Phosphoprotein</keyword>
<evidence type="ECO:0000259" key="9">
    <source>
        <dbReference type="PROSITE" id="PS50112"/>
    </source>
</evidence>
<evidence type="ECO:0000256" key="7">
    <source>
        <dbReference type="ARBA" id="ARBA00023136"/>
    </source>
</evidence>
<dbReference type="Pfam" id="PF01590">
    <property type="entry name" value="GAF"/>
    <property type="match status" value="1"/>
</dbReference>
<dbReference type="InterPro" id="IPR036890">
    <property type="entry name" value="HATPase_C_sf"/>
</dbReference>
<dbReference type="SUPFAM" id="SSF55874">
    <property type="entry name" value="ATPase domain of HSP90 chaperone/DNA topoisomerase II/histidine kinase"/>
    <property type="match status" value="1"/>
</dbReference>
<name>A0A0S7BSN3_9CHLR</name>
<dbReference type="GO" id="GO:0009927">
    <property type="term" value="F:histidine phosphotransfer kinase activity"/>
    <property type="evidence" value="ECO:0007669"/>
    <property type="project" value="TreeGrafter"/>
</dbReference>
<dbReference type="Gene3D" id="3.30.565.10">
    <property type="entry name" value="Histidine kinase-like ATPase, C-terminal domain"/>
    <property type="match status" value="1"/>
</dbReference>
<dbReference type="GO" id="GO:0000155">
    <property type="term" value="F:phosphorelay sensor kinase activity"/>
    <property type="evidence" value="ECO:0007669"/>
    <property type="project" value="InterPro"/>
</dbReference>
<dbReference type="Gene3D" id="3.30.450.20">
    <property type="entry name" value="PAS domain"/>
    <property type="match status" value="1"/>
</dbReference>
<dbReference type="CDD" id="cd00082">
    <property type="entry name" value="HisKA"/>
    <property type="match status" value="1"/>
</dbReference>
<evidence type="ECO:0000256" key="5">
    <source>
        <dbReference type="ARBA" id="ARBA00022777"/>
    </source>
</evidence>
<feature type="domain" description="Histidine kinase" evidence="8">
    <location>
        <begin position="305"/>
        <end position="521"/>
    </location>
</feature>
<dbReference type="Proteomes" id="UP000053370">
    <property type="component" value="Unassembled WGS sequence"/>
</dbReference>
<dbReference type="Gene3D" id="1.10.287.130">
    <property type="match status" value="1"/>
</dbReference>
<dbReference type="Pfam" id="PF13426">
    <property type="entry name" value="PAS_9"/>
    <property type="match status" value="1"/>
</dbReference>
<dbReference type="Pfam" id="PF02518">
    <property type="entry name" value="HATPase_c"/>
    <property type="match status" value="1"/>
</dbReference>
<proteinExistence type="predicted"/>
<dbReference type="EMBL" id="DF968181">
    <property type="protein sequence ID" value="GAP40766.1"/>
    <property type="molecule type" value="Genomic_DNA"/>
</dbReference>
<dbReference type="RefSeq" id="WP_062280614.1">
    <property type="nucleotide sequence ID" value="NZ_DF968181.1"/>
</dbReference>
<dbReference type="Pfam" id="PF00512">
    <property type="entry name" value="HisKA"/>
    <property type="match status" value="1"/>
</dbReference>
<sequence length="535" mass="60005">MLQDIRIRQRDFLLELAQILTQQLDLDTLLWQILRISSDLLGGLAGFIALYSDSEKWQVRITRGIGEAGLKYIETYLSKFKNESIETTESALLDINLLIDRIQEIQELGFTDGVGLPMVEHGKILGCIVIFRNYHTSFSLNDRMMLKVFADQASIAVHNAYLYTENIREKNRLYALINAAADGIMVLDHGHKIEQVNPALLKLLRSTADSIIGFHHDDVIVFSKISSGMELQDGEAGGWPFNRDSKLYVEGDLVYGQLSEKPLPVSITYTPVMNADNVMVNIIAMVKDISKFREADDLKNTFISTISHELKTPVSLIKGYASTMRLKDAFWDGKVLEESLSVIEEEADRLTGLINNLLDASRLYSGALVLNRSDVNLEQISIHVARRMQSQSDKHQIICSFPSDFPIIFGDADRIEQVILNLVSNAMKYAPDGEIQISGRRAGDFVEISIRDEGPGISSDDFPHLFERFFRSKKTADKAKGVGLGLYLCNAIVEGHGGKMWVENRTDREGAIFSFSLPLDPDDHPASLKFRNIGE</sequence>
<keyword evidence="4" id="KW-0808">Transferase</keyword>
<dbReference type="PANTHER" id="PTHR43047">
    <property type="entry name" value="TWO-COMPONENT HISTIDINE PROTEIN KINASE"/>
    <property type="match status" value="1"/>
</dbReference>
<dbReference type="PROSITE" id="PS50112">
    <property type="entry name" value="PAS"/>
    <property type="match status" value="1"/>
</dbReference>
<evidence type="ECO:0000256" key="2">
    <source>
        <dbReference type="ARBA" id="ARBA00012438"/>
    </source>
</evidence>
<accession>A0A0S7BSN3</accession>
<dbReference type="SMART" id="SM00387">
    <property type="entry name" value="HATPase_c"/>
    <property type="match status" value="1"/>
</dbReference>
<keyword evidence="6" id="KW-0902">Two-component regulatory system</keyword>
<dbReference type="CDD" id="cd00130">
    <property type="entry name" value="PAS"/>
    <property type="match status" value="1"/>
</dbReference>
<comment type="catalytic activity">
    <reaction evidence="1">
        <text>ATP + protein L-histidine = ADP + protein N-phospho-L-histidine.</text>
        <dbReference type="EC" id="2.7.13.3"/>
    </reaction>
</comment>
<evidence type="ECO:0000313" key="10">
    <source>
        <dbReference type="EMBL" id="GAP40766.1"/>
    </source>
</evidence>
<evidence type="ECO:0000256" key="4">
    <source>
        <dbReference type="ARBA" id="ARBA00022679"/>
    </source>
</evidence>
<dbReference type="STRING" id="1678840.ATC1_13745"/>
<dbReference type="InterPro" id="IPR036097">
    <property type="entry name" value="HisK_dim/P_sf"/>
</dbReference>
<dbReference type="InterPro" id="IPR000014">
    <property type="entry name" value="PAS"/>
</dbReference>
<evidence type="ECO:0000256" key="3">
    <source>
        <dbReference type="ARBA" id="ARBA00022553"/>
    </source>
</evidence>
<evidence type="ECO:0000259" key="8">
    <source>
        <dbReference type="PROSITE" id="PS50109"/>
    </source>
</evidence>
<dbReference type="CDD" id="cd00075">
    <property type="entry name" value="HATPase"/>
    <property type="match status" value="1"/>
</dbReference>
<evidence type="ECO:0000256" key="1">
    <source>
        <dbReference type="ARBA" id="ARBA00000085"/>
    </source>
</evidence>
<dbReference type="InterPro" id="IPR035965">
    <property type="entry name" value="PAS-like_dom_sf"/>
</dbReference>
<dbReference type="PANTHER" id="PTHR43047:SF72">
    <property type="entry name" value="OSMOSENSING HISTIDINE PROTEIN KINASE SLN1"/>
    <property type="match status" value="1"/>
</dbReference>
<dbReference type="PROSITE" id="PS50109">
    <property type="entry name" value="HIS_KIN"/>
    <property type="match status" value="1"/>
</dbReference>
<dbReference type="InterPro" id="IPR003018">
    <property type="entry name" value="GAF"/>
</dbReference>
<dbReference type="InterPro" id="IPR003661">
    <property type="entry name" value="HisK_dim/P_dom"/>
</dbReference>
<evidence type="ECO:0000256" key="6">
    <source>
        <dbReference type="ARBA" id="ARBA00023012"/>
    </source>
</evidence>
<dbReference type="InterPro" id="IPR003594">
    <property type="entry name" value="HATPase_dom"/>
</dbReference>
<keyword evidence="11" id="KW-1185">Reference proteome</keyword>
<dbReference type="FunFam" id="1.10.287.130:FF:000001">
    <property type="entry name" value="Two-component sensor histidine kinase"/>
    <property type="match status" value="1"/>
</dbReference>
<protein>
    <recommendedName>
        <fullName evidence="2">histidine kinase</fullName>
        <ecNumber evidence="2">2.7.13.3</ecNumber>
    </recommendedName>
</protein>
<dbReference type="InterPro" id="IPR004358">
    <property type="entry name" value="Sig_transdc_His_kin-like_C"/>
</dbReference>
<feature type="domain" description="PAS" evidence="9">
    <location>
        <begin position="169"/>
        <end position="213"/>
    </location>
</feature>
<keyword evidence="5 10" id="KW-0418">Kinase</keyword>
<dbReference type="AlphaFoldDB" id="A0A0S7BSN3"/>
<dbReference type="FunFam" id="3.30.565.10:FF:000006">
    <property type="entry name" value="Sensor histidine kinase WalK"/>
    <property type="match status" value="1"/>
</dbReference>
<evidence type="ECO:0000313" key="11">
    <source>
        <dbReference type="Proteomes" id="UP000053370"/>
    </source>
</evidence>
<organism evidence="10">
    <name type="scientific">Flexilinea flocculi</name>
    <dbReference type="NCBI Taxonomy" id="1678840"/>
    <lineage>
        <taxon>Bacteria</taxon>
        <taxon>Bacillati</taxon>
        <taxon>Chloroflexota</taxon>
        <taxon>Anaerolineae</taxon>
        <taxon>Anaerolineales</taxon>
        <taxon>Anaerolineaceae</taxon>
        <taxon>Flexilinea</taxon>
    </lineage>
</organism>
<dbReference type="InterPro" id="IPR029016">
    <property type="entry name" value="GAF-like_dom_sf"/>
</dbReference>
<dbReference type="InterPro" id="IPR005467">
    <property type="entry name" value="His_kinase_dom"/>
</dbReference>
<dbReference type="SUPFAM" id="SSF47384">
    <property type="entry name" value="Homodimeric domain of signal transducing histidine kinase"/>
    <property type="match status" value="1"/>
</dbReference>
<reference evidence="10" key="1">
    <citation type="journal article" date="2015" name="Genome Announc.">
        <title>Draft Genome Sequence of Anaerolineae Strain TC1, a Novel Isolate from a Methanogenic Wastewater Treatment System.</title>
        <authorList>
            <person name="Matsuura N."/>
            <person name="Tourlousse D.M."/>
            <person name="Sun L."/>
            <person name="Toyonaga M."/>
            <person name="Kuroda K."/>
            <person name="Ohashi A."/>
            <person name="Cruz R."/>
            <person name="Yamaguchi T."/>
            <person name="Sekiguchi Y."/>
        </authorList>
    </citation>
    <scope>NUCLEOTIDE SEQUENCE [LARGE SCALE GENOMIC DNA]</scope>
    <source>
        <strain evidence="10">TC1</strain>
    </source>
</reference>
<dbReference type="EC" id="2.7.13.3" evidence="2"/>
<dbReference type="SUPFAM" id="SSF55781">
    <property type="entry name" value="GAF domain-like"/>
    <property type="match status" value="1"/>
</dbReference>
<gene>
    <name evidence="10" type="ORF">ATC1_13745</name>
</gene>